<dbReference type="Proteomes" id="UP000663722">
    <property type="component" value="Chromosome"/>
</dbReference>
<dbReference type="InterPro" id="IPR052715">
    <property type="entry name" value="RAYT_transposase"/>
</dbReference>
<evidence type="ECO:0000313" key="1">
    <source>
        <dbReference type="EMBL" id="QTA93641.1"/>
    </source>
</evidence>
<dbReference type="PANTHER" id="PTHR36966:SF1">
    <property type="entry name" value="REP-ASSOCIATED TYROSINE TRANSPOSASE"/>
    <property type="match status" value="1"/>
</dbReference>
<evidence type="ECO:0000313" key="2">
    <source>
        <dbReference type="Proteomes" id="UP000663722"/>
    </source>
</evidence>
<dbReference type="KEGG" id="dmm:dnm_097450"/>
<dbReference type="EMBL" id="CP061800">
    <property type="protein sequence ID" value="QTA93641.1"/>
    <property type="molecule type" value="Genomic_DNA"/>
</dbReference>
<dbReference type="SUPFAM" id="SSF143422">
    <property type="entry name" value="Transposase IS200-like"/>
    <property type="match status" value="1"/>
</dbReference>
<dbReference type="PANTHER" id="PTHR36966">
    <property type="entry name" value="REP-ASSOCIATED TYROSINE TRANSPOSASE"/>
    <property type="match status" value="1"/>
</dbReference>
<dbReference type="GO" id="GO:0004803">
    <property type="term" value="F:transposase activity"/>
    <property type="evidence" value="ECO:0007669"/>
    <property type="project" value="InterPro"/>
</dbReference>
<keyword evidence="2" id="KW-1185">Reference proteome</keyword>
<protein>
    <submittedName>
        <fullName evidence="1">Transposase domain-containing protein</fullName>
    </submittedName>
</protein>
<dbReference type="GO" id="GO:0006313">
    <property type="term" value="P:DNA transposition"/>
    <property type="evidence" value="ECO:0007669"/>
    <property type="project" value="InterPro"/>
</dbReference>
<gene>
    <name evidence="1" type="ORF">dnm_097450</name>
</gene>
<accession>A0A975GU17</accession>
<proteinExistence type="predicted"/>
<sequence>MKIHAYILMENHLHLIGSSPEFSDEIRKMKSFTARSIVDYLKANGPKFFLGQLSFFKKRHKDNQKYQVWQEGFHPKAILNEKTLVQKMEYVHHNPVRRGYVDSPAHWRYSSYRYYAGGECLVSIVPPV</sequence>
<dbReference type="GO" id="GO:0043565">
    <property type="term" value="F:sequence-specific DNA binding"/>
    <property type="evidence" value="ECO:0007669"/>
    <property type="project" value="TreeGrafter"/>
</dbReference>
<dbReference type="Gene3D" id="3.30.70.1290">
    <property type="entry name" value="Transposase IS200-like"/>
    <property type="match status" value="1"/>
</dbReference>
<dbReference type="AlphaFoldDB" id="A0A975GU17"/>
<reference evidence="1" key="1">
    <citation type="journal article" date="2021" name="Microb. Physiol.">
        <title>Proteogenomic Insights into the Physiology of Marine, Sulfate-Reducing, Filamentous Desulfonema limicola and Desulfonema magnum.</title>
        <authorList>
            <person name="Schnaars V."/>
            <person name="Wohlbrand L."/>
            <person name="Scheve S."/>
            <person name="Hinrichs C."/>
            <person name="Reinhardt R."/>
            <person name="Rabus R."/>
        </authorList>
    </citation>
    <scope>NUCLEOTIDE SEQUENCE</scope>
    <source>
        <strain evidence="1">4be13</strain>
    </source>
</reference>
<organism evidence="1 2">
    <name type="scientific">Desulfonema magnum</name>
    <dbReference type="NCBI Taxonomy" id="45655"/>
    <lineage>
        <taxon>Bacteria</taxon>
        <taxon>Pseudomonadati</taxon>
        <taxon>Thermodesulfobacteriota</taxon>
        <taxon>Desulfobacteria</taxon>
        <taxon>Desulfobacterales</taxon>
        <taxon>Desulfococcaceae</taxon>
        <taxon>Desulfonema</taxon>
    </lineage>
</organism>
<name>A0A975GU17_9BACT</name>
<dbReference type="InterPro" id="IPR036515">
    <property type="entry name" value="Transposase_17_sf"/>
</dbReference>
<dbReference type="NCBIfam" id="NF047646">
    <property type="entry name" value="REP_Tyr_transpos"/>
    <property type="match status" value="1"/>
</dbReference>